<evidence type="ECO:0000256" key="1">
    <source>
        <dbReference type="SAM" id="Phobius"/>
    </source>
</evidence>
<accession>A0AAX0AWG5</accession>
<sequence>MNNNTGRNIGIITSVGFITQLIFRSMGDGNKAVIAQGIILTVSCIMLAFCFMTGTTKKD</sequence>
<comment type="caution">
    <text evidence="2">The sequence shown here is derived from an EMBL/GenBank/DDBJ whole genome shotgun (WGS) entry which is preliminary data.</text>
</comment>
<dbReference type="RefSeq" id="WP_173709982.1">
    <property type="nucleotide sequence ID" value="NZ_JABSWW010000001.1"/>
</dbReference>
<keyword evidence="1" id="KW-1133">Transmembrane helix</keyword>
<evidence type="ECO:0000313" key="2">
    <source>
        <dbReference type="EMBL" id="NRT86438.1"/>
    </source>
</evidence>
<organism evidence="2 3">
    <name type="scientific">Clostridium beijerinckii</name>
    <name type="common">Clostridium MP</name>
    <dbReference type="NCBI Taxonomy" id="1520"/>
    <lineage>
        <taxon>Bacteria</taxon>
        <taxon>Bacillati</taxon>
        <taxon>Bacillota</taxon>
        <taxon>Clostridia</taxon>
        <taxon>Eubacteriales</taxon>
        <taxon>Clostridiaceae</taxon>
        <taxon>Clostridium</taxon>
    </lineage>
</organism>
<gene>
    <name evidence="2" type="ORF">B0H41_000117</name>
</gene>
<dbReference type="Proteomes" id="UP001193748">
    <property type="component" value="Unassembled WGS sequence"/>
</dbReference>
<evidence type="ECO:0000313" key="3">
    <source>
        <dbReference type="Proteomes" id="UP001193748"/>
    </source>
</evidence>
<protein>
    <submittedName>
        <fullName evidence="2">Uncharacterized protein</fullName>
    </submittedName>
</protein>
<keyword evidence="1" id="KW-0812">Transmembrane</keyword>
<name>A0AAX0AWG5_CLOBE</name>
<keyword evidence="1" id="KW-0472">Membrane</keyword>
<feature type="transmembrane region" description="Helical" evidence="1">
    <location>
        <begin position="9"/>
        <end position="27"/>
    </location>
</feature>
<reference evidence="2" key="2">
    <citation type="journal article" date="2022" name="Nat. Biotechnol.">
        <title>Carbon-negative production of acetone and isopropanol by gas fermentation at industrial pilot scale.</title>
        <authorList>
            <person name="Liew F.E."/>
            <person name="Nogle R."/>
            <person name="Abdalla T."/>
            <person name="Rasor B.J."/>
            <person name="Canter C."/>
            <person name="Jensen R.O."/>
            <person name="Wang L."/>
            <person name="Strutz J."/>
            <person name="Chirania P."/>
            <person name="De Tissera S."/>
            <person name="Mueller A.P."/>
            <person name="Ruan Z."/>
            <person name="Gao A."/>
            <person name="Tran L."/>
            <person name="Engle N.L."/>
            <person name="Bromley J.C."/>
            <person name="Daniell J."/>
            <person name="Conrado R."/>
            <person name="Tschaplinski T.J."/>
            <person name="Giannone R.J."/>
            <person name="Hettich R.L."/>
            <person name="Karim A.S."/>
            <person name="Simpson S.D."/>
            <person name="Brown S.D."/>
            <person name="Leang C."/>
            <person name="Jewett M.C."/>
            <person name="Kopke M."/>
        </authorList>
    </citation>
    <scope>NUCLEOTIDE SEQUENCE</scope>
    <source>
        <strain evidence="2">DJ080</strain>
    </source>
</reference>
<feature type="transmembrane region" description="Helical" evidence="1">
    <location>
        <begin position="33"/>
        <end position="54"/>
    </location>
</feature>
<dbReference type="EMBL" id="JABSWW010000001">
    <property type="protein sequence ID" value="NRT86438.1"/>
    <property type="molecule type" value="Genomic_DNA"/>
</dbReference>
<proteinExistence type="predicted"/>
<reference evidence="2" key="1">
    <citation type="submission" date="2020-05" db="EMBL/GenBank/DDBJ databases">
        <authorList>
            <person name="Brown S."/>
            <person name="Huntemann M."/>
            <person name="Clum A."/>
            <person name="Spunde A."/>
            <person name="Palaniappan K."/>
            <person name="Ritter S."/>
            <person name="Mikhailova N."/>
            <person name="Chen I.-M."/>
            <person name="Stamatis D."/>
            <person name="Reddy T."/>
            <person name="O'Malley R."/>
            <person name="Daum C."/>
            <person name="Shapiro N."/>
            <person name="Ivanova N."/>
            <person name="Kyrpides N."/>
            <person name="Woyke T."/>
        </authorList>
    </citation>
    <scope>NUCLEOTIDE SEQUENCE</scope>
    <source>
        <strain evidence="2">DJ080</strain>
    </source>
</reference>
<dbReference type="AlphaFoldDB" id="A0AAX0AWG5"/>